<evidence type="ECO:0000256" key="5">
    <source>
        <dbReference type="ARBA" id="ARBA00022692"/>
    </source>
</evidence>
<accession>A0A1T4R568</accession>
<evidence type="ECO:0000256" key="8">
    <source>
        <dbReference type="ARBA" id="ARBA00023065"/>
    </source>
</evidence>
<protein>
    <recommendedName>
        <fullName evidence="11 12">ATP synthase subunit a</fullName>
    </recommendedName>
    <alternativeName>
        <fullName evidence="11">ATP synthase F0 sector subunit a</fullName>
    </alternativeName>
    <alternativeName>
        <fullName evidence="11">F-ATPase subunit 6</fullName>
    </alternativeName>
</protein>
<dbReference type="HAMAP" id="MF_01393">
    <property type="entry name" value="ATP_synth_a_bact"/>
    <property type="match status" value="1"/>
</dbReference>
<feature type="signal peptide" evidence="13">
    <location>
        <begin position="1"/>
        <end position="22"/>
    </location>
</feature>
<evidence type="ECO:0000256" key="6">
    <source>
        <dbReference type="ARBA" id="ARBA00022781"/>
    </source>
</evidence>
<gene>
    <name evidence="11" type="primary">atpB</name>
    <name evidence="14" type="ORF">SAMN02745202_02085</name>
</gene>
<dbReference type="eggNOG" id="COG0356">
    <property type="taxonomic scope" value="Bacteria"/>
</dbReference>
<keyword evidence="3 11" id="KW-0813">Transport</keyword>
<feature type="transmembrane region" description="Helical" evidence="11">
    <location>
        <begin position="116"/>
        <end position="134"/>
    </location>
</feature>
<evidence type="ECO:0000313" key="14">
    <source>
        <dbReference type="EMBL" id="SKA11214.1"/>
    </source>
</evidence>
<dbReference type="PRINTS" id="PR00123">
    <property type="entry name" value="ATPASEA"/>
</dbReference>
<keyword evidence="4 11" id="KW-0138">CF(0)</keyword>
<evidence type="ECO:0000256" key="11">
    <source>
        <dbReference type="HAMAP-Rule" id="MF_01393"/>
    </source>
</evidence>
<keyword evidence="13" id="KW-0732">Signal</keyword>
<keyword evidence="5 11" id="KW-0812">Transmembrane</keyword>
<dbReference type="NCBIfam" id="TIGR01131">
    <property type="entry name" value="ATP_synt_6_or_A"/>
    <property type="match status" value="1"/>
</dbReference>
<dbReference type="GO" id="GO:0046933">
    <property type="term" value="F:proton-transporting ATP synthase activity, rotational mechanism"/>
    <property type="evidence" value="ECO:0007669"/>
    <property type="project" value="UniProtKB-UniRule"/>
</dbReference>
<evidence type="ECO:0000256" key="3">
    <source>
        <dbReference type="ARBA" id="ARBA00022448"/>
    </source>
</evidence>
<dbReference type="Gene3D" id="1.20.120.220">
    <property type="entry name" value="ATP synthase, F0 complex, subunit A"/>
    <property type="match status" value="1"/>
</dbReference>
<dbReference type="InterPro" id="IPR035908">
    <property type="entry name" value="F0_ATP_A_sf"/>
</dbReference>
<dbReference type="CDD" id="cd00310">
    <property type="entry name" value="ATP-synt_Fo_a_6"/>
    <property type="match status" value="1"/>
</dbReference>
<evidence type="ECO:0000256" key="7">
    <source>
        <dbReference type="ARBA" id="ARBA00022989"/>
    </source>
</evidence>
<dbReference type="PANTHER" id="PTHR11410:SF0">
    <property type="entry name" value="ATP SYNTHASE SUBUNIT A"/>
    <property type="match status" value="1"/>
</dbReference>
<keyword evidence="8 11" id="KW-0406">Ion transport</keyword>
<evidence type="ECO:0000256" key="1">
    <source>
        <dbReference type="ARBA" id="ARBA00004141"/>
    </source>
</evidence>
<keyword evidence="10 11" id="KW-0066">ATP synthesis</keyword>
<sequence>MKQIKTIVLLFLISFLPLQLWSATEESAAGGLNISEIVLEHLSDNYEWHIASYKGKSLSIPLPIIVRSSATGAWSVCTAETLPKPFFFDAAHHGKIYEQMPNGSHVRPLDLSITKVVLQIWIVVLVLLCIFGYCSRWYKHHDEKSEAPRGFVGAIEMIVMTINDDVVKGSIGEKHYKPYAPFLLTVFFFILTSNLIGLIPIFPGGSNITGNINITLFLAICSMIAINVFGSREYWKDIFWPHVPTFLKVPVPLMPAIELFGVFTKPFALMIRLFANMMAGHAVILSFTCVIFLGWSMGVGFGIGLNTFSIIMLLFMNALEFLVAFVQAYVFTLLTAVFIGLAHPQAETE</sequence>
<dbReference type="GO" id="GO:0045259">
    <property type="term" value="C:proton-transporting ATP synthase complex"/>
    <property type="evidence" value="ECO:0007669"/>
    <property type="project" value="UniProtKB-KW"/>
</dbReference>
<dbReference type="GO" id="GO:0005886">
    <property type="term" value="C:plasma membrane"/>
    <property type="evidence" value="ECO:0007669"/>
    <property type="project" value="UniProtKB-SubCell"/>
</dbReference>
<evidence type="ECO:0000313" key="15">
    <source>
        <dbReference type="Proteomes" id="UP000190065"/>
    </source>
</evidence>
<name>A0A1T4R568_9BACT</name>
<evidence type="ECO:0000256" key="4">
    <source>
        <dbReference type="ARBA" id="ARBA00022547"/>
    </source>
</evidence>
<evidence type="ECO:0000256" key="10">
    <source>
        <dbReference type="ARBA" id="ARBA00023310"/>
    </source>
</evidence>
<keyword evidence="11" id="KW-1003">Cell membrane</keyword>
<keyword evidence="7 11" id="KW-1133">Transmembrane helix</keyword>
<evidence type="ECO:0000256" key="13">
    <source>
        <dbReference type="SAM" id="SignalP"/>
    </source>
</evidence>
<proteinExistence type="inferred from homology"/>
<comment type="function">
    <text evidence="11 12">Key component of the proton channel; it plays a direct role in the translocation of protons across the membrane.</text>
</comment>
<evidence type="ECO:0000256" key="9">
    <source>
        <dbReference type="ARBA" id="ARBA00023136"/>
    </source>
</evidence>
<organism evidence="14 15">
    <name type="scientific">Segatella oulorum</name>
    <dbReference type="NCBI Taxonomy" id="28136"/>
    <lineage>
        <taxon>Bacteria</taxon>
        <taxon>Pseudomonadati</taxon>
        <taxon>Bacteroidota</taxon>
        <taxon>Bacteroidia</taxon>
        <taxon>Bacteroidales</taxon>
        <taxon>Prevotellaceae</taxon>
        <taxon>Segatella</taxon>
    </lineage>
</organism>
<keyword evidence="6 11" id="KW-0375">Hydrogen ion transport</keyword>
<dbReference type="InterPro" id="IPR045083">
    <property type="entry name" value="ATP_synth_F0_asu_bact/mt"/>
</dbReference>
<evidence type="ECO:0000256" key="2">
    <source>
        <dbReference type="ARBA" id="ARBA00006810"/>
    </source>
</evidence>
<dbReference type="PANTHER" id="PTHR11410">
    <property type="entry name" value="ATP SYNTHASE SUBUNIT A"/>
    <property type="match status" value="1"/>
</dbReference>
<feature type="transmembrane region" description="Helical" evidence="11">
    <location>
        <begin position="214"/>
        <end position="231"/>
    </location>
</feature>
<comment type="subcellular location">
    <subcellularLocation>
        <location evidence="11 12">Cell membrane</location>
        <topology evidence="11 12">Multi-pass membrane protein</topology>
    </subcellularLocation>
    <subcellularLocation>
        <location evidence="1">Membrane</location>
        <topology evidence="1">Multi-pass membrane protein</topology>
    </subcellularLocation>
</comment>
<dbReference type="RefSeq" id="WP_025070755.1">
    <property type="nucleotide sequence ID" value="NZ_CAUUUB010000028.1"/>
</dbReference>
<keyword evidence="9 11" id="KW-0472">Membrane</keyword>
<dbReference type="STRING" id="28136.SAMN02745202_02085"/>
<dbReference type="InterPro" id="IPR000568">
    <property type="entry name" value="ATP_synth_F0_asu"/>
</dbReference>
<feature type="transmembrane region" description="Helical" evidence="11">
    <location>
        <begin position="321"/>
        <end position="342"/>
    </location>
</feature>
<feature type="transmembrane region" description="Helical" evidence="11">
    <location>
        <begin position="182"/>
        <end position="202"/>
    </location>
</feature>
<dbReference type="Pfam" id="PF00119">
    <property type="entry name" value="ATP-synt_A"/>
    <property type="match status" value="1"/>
</dbReference>
<evidence type="ECO:0000256" key="12">
    <source>
        <dbReference type="RuleBase" id="RU000483"/>
    </source>
</evidence>
<feature type="chain" id="PRO_5010529102" description="ATP synthase subunit a" evidence="13">
    <location>
        <begin position="23"/>
        <end position="349"/>
    </location>
</feature>
<comment type="similarity">
    <text evidence="2 11 12">Belongs to the ATPase A chain family.</text>
</comment>
<reference evidence="14 15" key="1">
    <citation type="submission" date="2017-02" db="EMBL/GenBank/DDBJ databases">
        <authorList>
            <person name="Peterson S.W."/>
        </authorList>
    </citation>
    <scope>NUCLEOTIDE SEQUENCE [LARGE SCALE GENOMIC DNA]</scope>
    <source>
        <strain evidence="14 15">ATCC 43324</strain>
    </source>
</reference>
<dbReference type="AlphaFoldDB" id="A0A1T4R568"/>
<feature type="transmembrane region" description="Helical" evidence="11">
    <location>
        <begin position="282"/>
        <end position="315"/>
    </location>
</feature>
<dbReference type="Proteomes" id="UP000190065">
    <property type="component" value="Unassembled WGS sequence"/>
</dbReference>
<dbReference type="EMBL" id="FUXK01000028">
    <property type="protein sequence ID" value="SKA11214.1"/>
    <property type="molecule type" value="Genomic_DNA"/>
</dbReference>
<dbReference type="SUPFAM" id="SSF81336">
    <property type="entry name" value="F1F0 ATP synthase subunit A"/>
    <property type="match status" value="1"/>
</dbReference>